<evidence type="ECO:0000313" key="3">
    <source>
        <dbReference type="EMBL" id="SMF83811.1"/>
    </source>
</evidence>
<dbReference type="PROSITE" id="PS50937">
    <property type="entry name" value="HTH_MERR_2"/>
    <property type="match status" value="1"/>
</dbReference>
<dbReference type="STRING" id="1313296.SAMN05661091_2461"/>
<feature type="domain" description="HTH merR-type" evidence="2">
    <location>
        <begin position="4"/>
        <end position="73"/>
    </location>
</feature>
<dbReference type="AlphaFoldDB" id="A0A1X7HCG3"/>
<dbReference type="PRINTS" id="PR00040">
    <property type="entry name" value="HTHMERR"/>
</dbReference>
<dbReference type="InterPro" id="IPR000551">
    <property type="entry name" value="MerR-type_HTH_dom"/>
</dbReference>
<sequence>MFESIPIQKITKQTGITVRTLRYYDQIGLLIPSARTEGKHRMYSDQELKKLQQIQFLKSLGFSLQEISDMLKNREWNWSTSLKNQLNYVLNEQKKLEQIESALRGLLHSIAVEGEKSWTVIQQLIQLSGSDTALRQAFRNQMFEEHEKELLSLLPNMNRDDPDSLEWIALLGQLKRHMNDGPESPDVQRIVGRMDEKRLESFGEEDAFVEKLWEIRNSPDQSEQMGLYPIEQELLELMDRAFDIYLARKKEHPEQEERF</sequence>
<keyword evidence="1 3" id="KW-0238">DNA-binding</keyword>
<reference evidence="3 4" key="1">
    <citation type="submission" date="2017-04" db="EMBL/GenBank/DDBJ databases">
        <authorList>
            <person name="Afonso C.L."/>
            <person name="Miller P.J."/>
            <person name="Scott M.A."/>
            <person name="Spackman E."/>
            <person name="Goraichik I."/>
            <person name="Dimitrov K.M."/>
            <person name="Suarez D.L."/>
            <person name="Swayne D.E."/>
        </authorList>
    </citation>
    <scope>NUCLEOTIDE SEQUENCE [LARGE SCALE GENOMIC DNA]</scope>
    <source>
        <strain evidence="3 4">N3/975</strain>
    </source>
</reference>
<dbReference type="EMBL" id="LT840184">
    <property type="protein sequence ID" value="SMF83811.1"/>
    <property type="molecule type" value="Genomic_DNA"/>
</dbReference>
<dbReference type="Proteomes" id="UP000192940">
    <property type="component" value="Chromosome I"/>
</dbReference>
<dbReference type="InterPro" id="IPR047057">
    <property type="entry name" value="MerR_fam"/>
</dbReference>
<evidence type="ECO:0000313" key="4">
    <source>
        <dbReference type="Proteomes" id="UP000192940"/>
    </source>
</evidence>
<dbReference type="InterPro" id="IPR009061">
    <property type="entry name" value="DNA-bd_dom_put_sf"/>
</dbReference>
<keyword evidence="4" id="KW-1185">Reference proteome</keyword>
<dbReference type="PANTHER" id="PTHR30204:SF96">
    <property type="entry name" value="CHROMOSOME-ANCHORING PROTEIN RACA"/>
    <property type="match status" value="1"/>
</dbReference>
<dbReference type="GO" id="GO:0003700">
    <property type="term" value="F:DNA-binding transcription factor activity"/>
    <property type="evidence" value="ECO:0007669"/>
    <property type="project" value="InterPro"/>
</dbReference>
<evidence type="ECO:0000259" key="2">
    <source>
        <dbReference type="PROSITE" id="PS50937"/>
    </source>
</evidence>
<dbReference type="CDD" id="cd01106">
    <property type="entry name" value="HTH_TipAL-Mta"/>
    <property type="match status" value="1"/>
</dbReference>
<evidence type="ECO:0000256" key="1">
    <source>
        <dbReference type="ARBA" id="ARBA00023125"/>
    </source>
</evidence>
<gene>
    <name evidence="3" type="ORF">SAMN05661091_2461</name>
</gene>
<dbReference type="SUPFAM" id="SSF46955">
    <property type="entry name" value="Putative DNA-binding domain"/>
    <property type="match status" value="1"/>
</dbReference>
<dbReference type="SMART" id="SM00422">
    <property type="entry name" value="HTH_MERR"/>
    <property type="match status" value="1"/>
</dbReference>
<proteinExistence type="predicted"/>
<dbReference type="Pfam" id="PF13411">
    <property type="entry name" value="MerR_1"/>
    <property type="match status" value="1"/>
</dbReference>
<dbReference type="PANTHER" id="PTHR30204">
    <property type="entry name" value="REDOX-CYCLING DRUG-SENSING TRANSCRIPTIONAL ACTIVATOR SOXR"/>
    <property type="match status" value="1"/>
</dbReference>
<dbReference type="RefSeq" id="WP_208919421.1">
    <property type="nucleotide sequence ID" value="NZ_LT840184.1"/>
</dbReference>
<organism evidence="3 4">
    <name type="scientific">Paenibacillus uliginis N3/975</name>
    <dbReference type="NCBI Taxonomy" id="1313296"/>
    <lineage>
        <taxon>Bacteria</taxon>
        <taxon>Bacillati</taxon>
        <taxon>Bacillota</taxon>
        <taxon>Bacilli</taxon>
        <taxon>Bacillales</taxon>
        <taxon>Paenibacillaceae</taxon>
        <taxon>Paenibacillus</taxon>
    </lineage>
</organism>
<dbReference type="Gene3D" id="1.10.1660.10">
    <property type="match status" value="1"/>
</dbReference>
<protein>
    <submittedName>
        <fullName evidence="3">DNA-binding transcriptional regulator, MerR family</fullName>
    </submittedName>
</protein>
<accession>A0A1X7HCG3</accession>
<name>A0A1X7HCG3_9BACL</name>
<dbReference type="GO" id="GO:0003677">
    <property type="term" value="F:DNA binding"/>
    <property type="evidence" value="ECO:0007669"/>
    <property type="project" value="UniProtKB-KW"/>
</dbReference>